<sequence length="120" mass="13303">MRNTFLNCLQIPSTDLKPRVRRQLNADCWGVQPCPSMPHGCAHHKSPRMSIAHHKQGGVNTKVEAANAKKAASKAAKDAAKSAVAVAEAAYWDKGEDTRSERKRQEEERKRAELDAKKAE</sequence>
<name>A0ACC0WJI1_9STRA</name>
<reference evidence="1 2" key="1">
    <citation type="journal article" date="2022" name="bioRxiv">
        <title>The genome of the oomycete Peronosclerospora sorghi, a cosmopolitan pathogen of maize and sorghum, is inflated with dispersed pseudogenes.</title>
        <authorList>
            <person name="Fletcher K."/>
            <person name="Martin F."/>
            <person name="Isakeit T."/>
            <person name="Cavanaugh K."/>
            <person name="Magill C."/>
            <person name="Michelmore R."/>
        </authorList>
    </citation>
    <scope>NUCLEOTIDE SEQUENCE [LARGE SCALE GENOMIC DNA]</scope>
    <source>
        <strain evidence="1">P6</strain>
    </source>
</reference>
<comment type="caution">
    <text evidence="1">The sequence shown here is derived from an EMBL/GenBank/DDBJ whole genome shotgun (WGS) entry which is preliminary data.</text>
</comment>
<dbReference type="EMBL" id="CM047591">
    <property type="protein sequence ID" value="KAI9918752.1"/>
    <property type="molecule type" value="Genomic_DNA"/>
</dbReference>
<keyword evidence="2" id="KW-1185">Reference proteome</keyword>
<evidence type="ECO:0000313" key="2">
    <source>
        <dbReference type="Proteomes" id="UP001163321"/>
    </source>
</evidence>
<protein>
    <submittedName>
        <fullName evidence="1">Uncharacterized protein</fullName>
    </submittedName>
</protein>
<accession>A0ACC0WJI1</accession>
<organism evidence="1 2">
    <name type="scientific">Peronosclerospora sorghi</name>
    <dbReference type="NCBI Taxonomy" id="230839"/>
    <lineage>
        <taxon>Eukaryota</taxon>
        <taxon>Sar</taxon>
        <taxon>Stramenopiles</taxon>
        <taxon>Oomycota</taxon>
        <taxon>Peronosporomycetes</taxon>
        <taxon>Peronosporales</taxon>
        <taxon>Peronosporaceae</taxon>
        <taxon>Peronosclerospora</taxon>
    </lineage>
</organism>
<dbReference type="Proteomes" id="UP001163321">
    <property type="component" value="Chromosome 12"/>
</dbReference>
<proteinExistence type="predicted"/>
<gene>
    <name evidence="1" type="ORF">PsorP6_011378</name>
</gene>
<evidence type="ECO:0000313" key="1">
    <source>
        <dbReference type="EMBL" id="KAI9918752.1"/>
    </source>
</evidence>